<reference evidence="1" key="1">
    <citation type="submission" date="2020-11" db="EMBL/GenBank/DDBJ databases">
        <title>Sequencing the genomes of 1000 actinobacteria strains.</title>
        <authorList>
            <person name="Klenk H.-P."/>
        </authorList>
    </citation>
    <scope>NUCLEOTIDE SEQUENCE</scope>
    <source>
        <strain evidence="1">DSM 45356</strain>
    </source>
</reference>
<dbReference type="Proteomes" id="UP000622552">
    <property type="component" value="Unassembled WGS sequence"/>
</dbReference>
<evidence type="ECO:0000313" key="1">
    <source>
        <dbReference type="EMBL" id="MBG6139477.1"/>
    </source>
</evidence>
<gene>
    <name evidence="1" type="ORF">IW245_005671</name>
</gene>
<dbReference type="RefSeq" id="WP_197006130.1">
    <property type="nucleotide sequence ID" value="NZ_BONS01000008.1"/>
</dbReference>
<sequence>MSAIPLNEVGSEVAADEALRAAHLDSETGCCVACQRPWPCDTYLDAGNRLGNRLLGLTRRT</sequence>
<dbReference type="AlphaFoldDB" id="A0A8J7GM37"/>
<comment type="caution">
    <text evidence="1">The sequence shown here is derived from an EMBL/GenBank/DDBJ whole genome shotgun (WGS) entry which is preliminary data.</text>
</comment>
<keyword evidence="2" id="KW-1185">Reference proteome</keyword>
<evidence type="ECO:0000313" key="2">
    <source>
        <dbReference type="Proteomes" id="UP000622552"/>
    </source>
</evidence>
<organism evidence="1 2">
    <name type="scientific">Longispora fulva</name>
    <dbReference type="NCBI Taxonomy" id="619741"/>
    <lineage>
        <taxon>Bacteria</taxon>
        <taxon>Bacillati</taxon>
        <taxon>Actinomycetota</taxon>
        <taxon>Actinomycetes</taxon>
        <taxon>Micromonosporales</taxon>
        <taxon>Micromonosporaceae</taxon>
        <taxon>Longispora</taxon>
    </lineage>
</organism>
<name>A0A8J7GM37_9ACTN</name>
<proteinExistence type="predicted"/>
<dbReference type="EMBL" id="JADOUF010000001">
    <property type="protein sequence ID" value="MBG6139477.1"/>
    <property type="molecule type" value="Genomic_DNA"/>
</dbReference>
<accession>A0A8J7GM37</accession>
<protein>
    <submittedName>
        <fullName evidence="1">Uncharacterized protein</fullName>
    </submittedName>
</protein>